<evidence type="ECO:0000313" key="5">
    <source>
        <dbReference type="Proteomes" id="UP000039324"/>
    </source>
</evidence>
<dbReference type="EMBL" id="CDSF01000155">
    <property type="protein sequence ID" value="CEP03813.1"/>
    <property type="molecule type" value="Genomic_DNA"/>
</dbReference>
<dbReference type="PANTHER" id="PTHR13430:SF4">
    <property type="entry name" value="AUTOPHAGY-RELATED PROTEIN 13"/>
    <property type="match status" value="1"/>
</dbReference>
<feature type="domain" description="Autophagy-related protein 13 N-terminal" evidence="2">
    <location>
        <begin position="133"/>
        <end position="254"/>
    </location>
</feature>
<dbReference type="STRING" id="37360.A0A0G4J872"/>
<dbReference type="Gene3D" id="3.30.900.10">
    <property type="entry name" value="HORMA domain"/>
    <property type="match status" value="1"/>
</dbReference>
<dbReference type="GO" id="GO:0034497">
    <property type="term" value="P:protein localization to phagophore assembly site"/>
    <property type="evidence" value="ECO:0007669"/>
    <property type="project" value="TreeGrafter"/>
</dbReference>
<keyword evidence="5" id="KW-1185">Reference proteome</keyword>
<keyword evidence="4" id="KW-0496">Mitochondrion</keyword>
<dbReference type="GO" id="GO:0005829">
    <property type="term" value="C:cytosol"/>
    <property type="evidence" value="ECO:0007669"/>
    <property type="project" value="TreeGrafter"/>
</dbReference>
<evidence type="ECO:0000313" key="6">
    <source>
        <dbReference type="Proteomes" id="UP000290189"/>
    </source>
</evidence>
<dbReference type="Proteomes" id="UP000290189">
    <property type="component" value="Unassembled WGS sequence"/>
</dbReference>
<dbReference type="InterPro" id="IPR018731">
    <property type="entry name" value="Atg13_N"/>
</dbReference>
<dbReference type="GO" id="GO:0000407">
    <property type="term" value="C:phagophore assembly site"/>
    <property type="evidence" value="ECO:0007669"/>
    <property type="project" value="TreeGrafter"/>
</dbReference>
<geneLocation type="mitochondrion" evidence="4"/>
<sequence>MLLSRFGLLLRQSRWKTRTPGGPHCGNPEGGRCCPPPPATTSSIGEHWVVDDADARVMVVSDRAARQRMLANLTGRIVNIVLDARILSSDPETRRSSRSFNFEASELASGRSTSAPGIDFGRGLPLHLDISLSWRDEREGVLLERWSLNVEEGAGYRGNLGTASVYQHALVMLRSLHSLLRILPVHKLFLMGERALDRVDPLLFNLYYSISYGTPDATRTFVNTPVNNFVFGPVNAGPSGSLHLSVFYRPHIQYDVAMHTPELAQPVIIADYVRPSRLPDGWCDTGGGGPFSTLPDSISRRDLLTTSIGTPPFSANPSILNSTPPSIASSSLPVAAPPQLTMSPFHSSASSFCQTTPVGSFQIESDLGFARVEQGDHHAQVGSFVAVLRAAPQTLTFHAALPSSVAELLNDLDGVLAQNRSLAPMHRR</sequence>
<dbReference type="Proteomes" id="UP000039324">
    <property type="component" value="Unassembled WGS sequence"/>
</dbReference>
<evidence type="ECO:0000313" key="4">
    <source>
        <dbReference type="EMBL" id="SPQ99768.1"/>
    </source>
</evidence>
<accession>A0A0G4J872</accession>
<protein>
    <recommendedName>
        <fullName evidence="2">Autophagy-related protein 13 N-terminal domain-containing protein</fullName>
    </recommendedName>
</protein>
<dbReference type="EMBL" id="OVEO01000012">
    <property type="protein sequence ID" value="SPQ99768.1"/>
    <property type="molecule type" value="Genomic_DNA"/>
</dbReference>
<dbReference type="InterPro" id="IPR036570">
    <property type="entry name" value="HORMA_dom_sf"/>
</dbReference>
<dbReference type="AlphaFoldDB" id="A0A0G4J872"/>
<name>A0A0G4J872_PLABS</name>
<dbReference type="GO" id="GO:1990316">
    <property type="term" value="C:Atg1/ULK1 kinase complex"/>
    <property type="evidence" value="ECO:0007669"/>
    <property type="project" value="InterPro"/>
</dbReference>
<proteinExistence type="predicted"/>
<dbReference type="InterPro" id="IPR040182">
    <property type="entry name" value="ATG13"/>
</dbReference>
<evidence type="ECO:0000256" key="1">
    <source>
        <dbReference type="ARBA" id="ARBA00023006"/>
    </source>
</evidence>
<reference evidence="3 5" key="1">
    <citation type="submission" date="2015-02" db="EMBL/GenBank/DDBJ databases">
        <authorList>
            <person name="Chooi Y.-H."/>
        </authorList>
    </citation>
    <scope>NUCLEOTIDE SEQUENCE [LARGE SCALE GENOMIC DNA]</scope>
    <source>
        <strain evidence="3">E3</strain>
    </source>
</reference>
<dbReference type="GO" id="GO:0034727">
    <property type="term" value="P:piecemeal microautophagy of the nucleus"/>
    <property type="evidence" value="ECO:0007669"/>
    <property type="project" value="TreeGrafter"/>
</dbReference>
<keyword evidence="1" id="KW-0072">Autophagy</keyword>
<dbReference type="GO" id="GO:0000423">
    <property type="term" value="P:mitophagy"/>
    <property type="evidence" value="ECO:0007669"/>
    <property type="project" value="TreeGrafter"/>
</dbReference>
<reference evidence="4 6" key="2">
    <citation type="submission" date="2018-03" db="EMBL/GenBank/DDBJ databases">
        <authorList>
            <person name="Fogelqvist J."/>
        </authorList>
    </citation>
    <scope>NUCLEOTIDE SEQUENCE [LARGE SCALE GENOMIC DNA]</scope>
</reference>
<dbReference type="OrthoDB" id="70161at2759"/>
<gene>
    <name evidence="3" type="ORF">PBRA_003420</name>
    <name evidence="4" type="ORF">PLBR_LOCUS6983</name>
</gene>
<evidence type="ECO:0000259" key="2">
    <source>
        <dbReference type="Pfam" id="PF10033"/>
    </source>
</evidence>
<dbReference type="Pfam" id="PF10033">
    <property type="entry name" value="ATG13"/>
    <property type="match status" value="1"/>
</dbReference>
<organism evidence="3 5">
    <name type="scientific">Plasmodiophora brassicae</name>
    <name type="common">Clubroot disease agent</name>
    <dbReference type="NCBI Taxonomy" id="37360"/>
    <lineage>
        <taxon>Eukaryota</taxon>
        <taxon>Sar</taxon>
        <taxon>Rhizaria</taxon>
        <taxon>Endomyxa</taxon>
        <taxon>Phytomyxea</taxon>
        <taxon>Plasmodiophorida</taxon>
        <taxon>Plasmodiophoridae</taxon>
        <taxon>Plasmodiophora</taxon>
    </lineage>
</organism>
<dbReference type="PANTHER" id="PTHR13430">
    <property type="match status" value="1"/>
</dbReference>
<evidence type="ECO:0000313" key="3">
    <source>
        <dbReference type="EMBL" id="CEP03813.1"/>
    </source>
</evidence>